<reference evidence="1 2" key="1">
    <citation type="submission" date="2020-04" db="EMBL/GenBank/DDBJ databases">
        <title>A Flavivirga sp. nov.</title>
        <authorList>
            <person name="Sun X."/>
        </authorList>
    </citation>
    <scope>NUCLEOTIDE SEQUENCE [LARGE SCALE GENOMIC DNA]</scope>
    <source>
        <strain evidence="1 2">Y03</strain>
    </source>
</reference>
<organism evidence="1 2">
    <name type="scientific">Flavivirga algicola</name>
    <dbReference type="NCBI Taxonomy" id="2729136"/>
    <lineage>
        <taxon>Bacteria</taxon>
        <taxon>Pseudomonadati</taxon>
        <taxon>Bacteroidota</taxon>
        <taxon>Flavobacteriia</taxon>
        <taxon>Flavobacteriales</taxon>
        <taxon>Flavobacteriaceae</taxon>
        <taxon>Flavivirga</taxon>
    </lineage>
</organism>
<protein>
    <submittedName>
        <fullName evidence="1">Uncharacterized protein</fullName>
    </submittedName>
</protein>
<gene>
    <name evidence="1" type="ORF">HHX25_09375</name>
</gene>
<name>A0ABX1RYY8_9FLAO</name>
<comment type="caution">
    <text evidence="1">The sequence shown here is derived from an EMBL/GenBank/DDBJ whole genome shotgun (WGS) entry which is preliminary data.</text>
</comment>
<evidence type="ECO:0000313" key="2">
    <source>
        <dbReference type="Proteomes" id="UP000746690"/>
    </source>
</evidence>
<evidence type="ECO:0000313" key="1">
    <source>
        <dbReference type="EMBL" id="NMH87714.1"/>
    </source>
</evidence>
<dbReference type="EMBL" id="JABBHF010000004">
    <property type="protein sequence ID" value="NMH87714.1"/>
    <property type="molecule type" value="Genomic_DNA"/>
</dbReference>
<accession>A0ABX1RYY8</accession>
<keyword evidence="2" id="KW-1185">Reference proteome</keyword>
<proteinExistence type="predicted"/>
<dbReference type="Proteomes" id="UP000746690">
    <property type="component" value="Unassembled WGS sequence"/>
</dbReference>
<dbReference type="RefSeq" id="WP_169672471.1">
    <property type="nucleotide sequence ID" value="NZ_JABBHF010000004.1"/>
</dbReference>
<sequence length="161" mass="18601">MRNLKTIIGLCIIGLPLFCFSQKTKKTDIDKLNISVELDENWNIKNSNTSKYVFIENKNLKTSLKIQSSDFKKAHDKIFKNKDSKCAENNLNSLYNFKENENYDIHVSFSISNSEVKKDVEIITLDKILNKNAYLIKANIPKGCEKCKDEFEIIVSSIREI</sequence>